<dbReference type="VEuPathDB" id="FungiDB:PAAG_12540"/>
<sequence>IFNSQTLSDTSAIKFSIMKKTVSIHSDIQCYYYKKKDHIARNCFMKQKFQQMITELIENDTPKSSFDMKNLIEEK</sequence>
<evidence type="ECO:0000313" key="1">
    <source>
        <dbReference type="EMBL" id="KGQ00812.1"/>
    </source>
</evidence>
<dbReference type="RefSeq" id="XP_015702389.1">
    <property type="nucleotide sequence ID" value="XM_015848018.1"/>
</dbReference>
<gene>
    <name evidence="1" type="ORF">PAAG_12540</name>
</gene>
<feature type="non-terminal residue" evidence="1">
    <location>
        <position position="75"/>
    </location>
</feature>
<organism evidence="1 2">
    <name type="scientific">Paracoccidioides lutzii (strain ATCC MYA-826 / Pb01)</name>
    <name type="common">Paracoccidioides brasiliensis</name>
    <dbReference type="NCBI Taxonomy" id="502779"/>
    <lineage>
        <taxon>Eukaryota</taxon>
        <taxon>Fungi</taxon>
        <taxon>Dikarya</taxon>
        <taxon>Ascomycota</taxon>
        <taxon>Pezizomycotina</taxon>
        <taxon>Eurotiomycetes</taxon>
        <taxon>Eurotiomycetidae</taxon>
        <taxon>Onygenales</taxon>
        <taxon>Ajellomycetaceae</taxon>
        <taxon>Paracoccidioides</taxon>
    </lineage>
</organism>
<dbReference type="HOGENOM" id="CLU_200112_0_0_1"/>
<reference evidence="1 2" key="1">
    <citation type="journal article" date="2011" name="PLoS Genet.">
        <title>Comparative genomic analysis of human fungal pathogens causing paracoccidioidomycosis.</title>
        <authorList>
            <person name="Desjardins C.A."/>
            <person name="Champion M.D."/>
            <person name="Holder J.W."/>
            <person name="Muszewska A."/>
            <person name="Goldberg J."/>
            <person name="Bailao A.M."/>
            <person name="Brigido M.M."/>
            <person name="Ferreira M.E."/>
            <person name="Garcia A.M."/>
            <person name="Grynberg M."/>
            <person name="Gujja S."/>
            <person name="Heiman D.I."/>
            <person name="Henn M.R."/>
            <person name="Kodira C.D."/>
            <person name="Leon-Narvaez H."/>
            <person name="Longo L.V."/>
            <person name="Ma L.J."/>
            <person name="Malavazi I."/>
            <person name="Matsuo A.L."/>
            <person name="Morais F.V."/>
            <person name="Pereira M."/>
            <person name="Rodriguez-Brito S."/>
            <person name="Sakthikumar S."/>
            <person name="Salem-Izacc S.M."/>
            <person name="Sykes S.M."/>
            <person name="Teixeira M.M."/>
            <person name="Vallejo M.C."/>
            <person name="Walter M.E."/>
            <person name="Yandava C."/>
            <person name="Young S."/>
            <person name="Zeng Q."/>
            <person name="Zucker J."/>
            <person name="Felipe M.S."/>
            <person name="Goldman G.H."/>
            <person name="Haas B.J."/>
            <person name="McEwen J.G."/>
            <person name="Nino-Vega G."/>
            <person name="Puccia R."/>
            <person name="San-Blas G."/>
            <person name="Soares C.M."/>
            <person name="Birren B.W."/>
            <person name="Cuomo C.A."/>
        </authorList>
    </citation>
    <scope>NUCLEOTIDE SEQUENCE [LARGE SCALE GENOMIC DNA]</scope>
    <source>
        <strain evidence="2">ATCC MYA-826 / Pb01</strain>
    </source>
</reference>
<dbReference type="AlphaFoldDB" id="A0A0A2V361"/>
<dbReference type="KEGG" id="pbl:PAAG_12540"/>
<keyword evidence="2" id="KW-1185">Reference proteome</keyword>
<accession>A0A0A2V361</accession>
<name>A0A0A2V361_PARBA</name>
<proteinExistence type="predicted"/>
<dbReference type="Proteomes" id="UP000002059">
    <property type="component" value="Partially assembled WGS sequence"/>
</dbReference>
<dbReference type="Gene3D" id="4.10.60.10">
    <property type="entry name" value="Zinc finger, CCHC-type"/>
    <property type="match status" value="1"/>
</dbReference>
<protein>
    <submittedName>
        <fullName evidence="1">Uncharacterized protein</fullName>
    </submittedName>
</protein>
<evidence type="ECO:0000313" key="2">
    <source>
        <dbReference type="Proteomes" id="UP000002059"/>
    </source>
</evidence>
<feature type="non-terminal residue" evidence="1">
    <location>
        <position position="1"/>
    </location>
</feature>
<dbReference type="EMBL" id="KN294022">
    <property type="protein sequence ID" value="KGQ00812.1"/>
    <property type="molecule type" value="Genomic_DNA"/>
</dbReference>
<dbReference type="GeneID" id="26971158"/>